<comment type="subunit">
    <text evidence="2 8">Homodimer.</text>
</comment>
<evidence type="ECO:0000256" key="9">
    <source>
        <dbReference type="PIRSR" id="PIRSR001549-1"/>
    </source>
</evidence>
<comment type="similarity">
    <text evidence="1 8">Belongs to the class-II aminoacyl-tRNA synthetase family.</text>
</comment>
<dbReference type="EMBL" id="JAAGNX010000001">
    <property type="protein sequence ID" value="NDV61407.1"/>
    <property type="molecule type" value="Genomic_DNA"/>
</dbReference>
<organism evidence="12 13">
    <name type="scientific">Oceanipulchritudo coccoides</name>
    <dbReference type="NCBI Taxonomy" id="2706888"/>
    <lineage>
        <taxon>Bacteria</taxon>
        <taxon>Pseudomonadati</taxon>
        <taxon>Verrucomicrobiota</taxon>
        <taxon>Opitutia</taxon>
        <taxon>Puniceicoccales</taxon>
        <taxon>Oceanipulchritudinaceae</taxon>
        <taxon>Oceanipulchritudo</taxon>
    </lineage>
</organism>
<dbReference type="InterPro" id="IPR041715">
    <property type="entry name" value="HisRS-like_core"/>
</dbReference>
<feature type="binding site" evidence="9">
    <location>
        <position position="121"/>
    </location>
    <ligand>
        <name>L-histidine</name>
        <dbReference type="ChEBI" id="CHEBI:57595"/>
    </ligand>
</feature>
<keyword evidence="6 8" id="KW-0030">Aminoacyl-tRNA synthetase</keyword>
<dbReference type="Gene3D" id="3.40.50.800">
    <property type="entry name" value="Anticodon-binding domain"/>
    <property type="match status" value="1"/>
</dbReference>
<evidence type="ECO:0000259" key="11">
    <source>
        <dbReference type="PROSITE" id="PS50862"/>
    </source>
</evidence>
<keyword evidence="13" id="KW-1185">Reference proteome</keyword>
<dbReference type="SUPFAM" id="SSF55681">
    <property type="entry name" value="Class II aaRS and biotin synthetases"/>
    <property type="match status" value="1"/>
</dbReference>
<dbReference type="Proteomes" id="UP000478417">
    <property type="component" value="Unassembled WGS sequence"/>
</dbReference>
<dbReference type="AlphaFoldDB" id="A0A6B2M058"/>
<evidence type="ECO:0000256" key="5">
    <source>
        <dbReference type="ARBA" id="ARBA00022917"/>
    </source>
</evidence>
<evidence type="ECO:0000256" key="8">
    <source>
        <dbReference type="HAMAP-Rule" id="MF_00127"/>
    </source>
</evidence>
<dbReference type="SUPFAM" id="SSF52954">
    <property type="entry name" value="Class II aaRS ABD-related"/>
    <property type="match status" value="1"/>
</dbReference>
<dbReference type="PANTHER" id="PTHR43707:SF1">
    <property type="entry name" value="HISTIDINE--TRNA LIGASE, MITOCHONDRIAL-RELATED"/>
    <property type="match status" value="1"/>
</dbReference>
<evidence type="ECO:0000256" key="10">
    <source>
        <dbReference type="SAM" id="MobiDB-lite"/>
    </source>
</evidence>
<keyword evidence="8" id="KW-0067">ATP-binding</keyword>
<dbReference type="CDD" id="cd00773">
    <property type="entry name" value="HisRS-like_core"/>
    <property type="match status" value="1"/>
</dbReference>
<dbReference type="Pfam" id="PF13393">
    <property type="entry name" value="tRNA-synt_His"/>
    <property type="match status" value="1"/>
</dbReference>
<evidence type="ECO:0000256" key="7">
    <source>
        <dbReference type="ARBA" id="ARBA00047639"/>
    </source>
</evidence>
<feature type="region of interest" description="Disordered" evidence="10">
    <location>
        <begin position="422"/>
        <end position="451"/>
    </location>
</feature>
<evidence type="ECO:0000313" key="12">
    <source>
        <dbReference type="EMBL" id="NDV61407.1"/>
    </source>
</evidence>
<accession>A0A6B2M058</accession>
<comment type="catalytic activity">
    <reaction evidence="7 8">
        <text>tRNA(His) + L-histidine + ATP = L-histidyl-tRNA(His) + AMP + diphosphate + H(+)</text>
        <dbReference type="Rhea" id="RHEA:17313"/>
        <dbReference type="Rhea" id="RHEA-COMP:9665"/>
        <dbReference type="Rhea" id="RHEA-COMP:9689"/>
        <dbReference type="ChEBI" id="CHEBI:15378"/>
        <dbReference type="ChEBI" id="CHEBI:30616"/>
        <dbReference type="ChEBI" id="CHEBI:33019"/>
        <dbReference type="ChEBI" id="CHEBI:57595"/>
        <dbReference type="ChEBI" id="CHEBI:78442"/>
        <dbReference type="ChEBI" id="CHEBI:78527"/>
        <dbReference type="ChEBI" id="CHEBI:456215"/>
        <dbReference type="EC" id="6.1.1.21"/>
    </reaction>
</comment>
<proteinExistence type="inferred from homology"/>
<dbReference type="InterPro" id="IPR045864">
    <property type="entry name" value="aa-tRNA-synth_II/BPL/LPL"/>
</dbReference>
<keyword evidence="5 8" id="KW-0648">Protein biosynthesis</keyword>
<evidence type="ECO:0000313" key="13">
    <source>
        <dbReference type="Proteomes" id="UP000478417"/>
    </source>
</evidence>
<dbReference type="InterPro" id="IPR004154">
    <property type="entry name" value="Anticodon-bd"/>
</dbReference>
<dbReference type="Pfam" id="PF03129">
    <property type="entry name" value="HGTP_anticodon"/>
    <property type="match status" value="1"/>
</dbReference>
<feature type="binding site" evidence="9">
    <location>
        <position position="125"/>
    </location>
    <ligand>
        <name>L-histidine</name>
        <dbReference type="ChEBI" id="CHEBI:57595"/>
    </ligand>
</feature>
<dbReference type="Gene3D" id="3.30.930.10">
    <property type="entry name" value="Bira Bifunctional Protein, Domain 2"/>
    <property type="match status" value="1"/>
</dbReference>
<dbReference type="InterPro" id="IPR006195">
    <property type="entry name" value="aa-tRNA-synth_II"/>
</dbReference>
<keyword evidence="8" id="KW-0963">Cytoplasm</keyword>
<dbReference type="InterPro" id="IPR036621">
    <property type="entry name" value="Anticodon-bd_dom_sf"/>
</dbReference>
<evidence type="ECO:0000256" key="6">
    <source>
        <dbReference type="ARBA" id="ARBA00023146"/>
    </source>
</evidence>
<dbReference type="PANTHER" id="PTHR43707">
    <property type="entry name" value="HISTIDYL-TRNA SYNTHETASE"/>
    <property type="match status" value="1"/>
</dbReference>
<protein>
    <recommendedName>
        <fullName evidence="8">Histidine--tRNA ligase</fullName>
        <ecNumber evidence="8">6.1.1.21</ecNumber>
    </recommendedName>
    <alternativeName>
        <fullName evidence="8">Histidyl-tRNA synthetase</fullName>
        <shortName evidence="8">HisRS</shortName>
    </alternativeName>
</protein>
<dbReference type="GO" id="GO:0005737">
    <property type="term" value="C:cytoplasm"/>
    <property type="evidence" value="ECO:0007669"/>
    <property type="project" value="UniProtKB-SubCell"/>
</dbReference>
<dbReference type="InterPro" id="IPR015807">
    <property type="entry name" value="His-tRNA-ligase"/>
</dbReference>
<feature type="domain" description="Aminoacyl-transfer RNA synthetases class-II family profile" evidence="11">
    <location>
        <begin position="1"/>
        <end position="345"/>
    </location>
</feature>
<evidence type="ECO:0000256" key="3">
    <source>
        <dbReference type="ARBA" id="ARBA00022598"/>
    </source>
</evidence>
<dbReference type="PROSITE" id="PS50862">
    <property type="entry name" value="AA_TRNA_LIGASE_II"/>
    <property type="match status" value="1"/>
</dbReference>
<feature type="compositionally biased region" description="Basic and acidic residues" evidence="10">
    <location>
        <begin position="422"/>
        <end position="431"/>
    </location>
</feature>
<sequence length="451" mass="50637">MFEVLPGFRDFYPENCTRRNFIFQRWKDWAKRFDFLEYDIPTLEPLELFTQKSGEEIVGQLFHFEDQGGRAVALRPELTPSLARMVGSRINSLQRPVKWFNIAENFRYERKQKGRLRSHYQFNGDIFGEPGPQADAEIIALVISVLSGFGFKPTDLKLRLSDRTLWSIFLQGLGFEGDRALEVLAVIDKMERLSKEDLVTQLTPFFNDAVDDFLSSVELLRSQRDIEGLQSAMERLAPTAEIKQLAVDRLTQWRDLLASLEALGVSEYLQIDLGIVRGLAYYTGFVFEVFLLDEDGHSTGRALAGGGRYDHLVALLGYPAVPAVGFGMGDVVLGDALAEKGLMPPLVNAPDFQCIIGGPEERQLALEDAAILRSMGYRVSYPLKQVGFGKQFKQAGQSGAAFALIYGSEEREQDRVKIRDLRSGGELDLPRPHLPQHISGVISEGIPEKDQ</sequence>
<comment type="caution">
    <text evidence="12">The sequence shown here is derived from an EMBL/GenBank/DDBJ whole genome shotgun (WGS) entry which is preliminary data.</text>
</comment>
<evidence type="ECO:0000256" key="2">
    <source>
        <dbReference type="ARBA" id="ARBA00011738"/>
    </source>
</evidence>
<dbReference type="EC" id="6.1.1.21" evidence="8"/>
<feature type="binding site" evidence="9">
    <location>
        <begin position="281"/>
        <end position="282"/>
    </location>
    <ligand>
        <name>L-histidine</name>
        <dbReference type="ChEBI" id="CHEBI:57595"/>
    </ligand>
</feature>
<feature type="binding site" evidence="9">
    <location>
        <begin position="77"/>
        <end position="79"/>
    </location>
    <ligand>
        <name>L-histidine</name>
        <dbReference type="ChEBI" id="CHEBI:57595"/>
    </ligand>
</feature>
<gene>
    <name evidence="8 12" type="primary">hisS</name>
    <name evidence="12" type="ORF">G0Q06_02980</name>
</gene>
<dbReference type="GO" id="GO:0005524">
    <property type="term" value="F:ATP binding"/>
    <property type="evidence" value="ECO:0007669"/>
    <property type="project" value="UniProtKB-UniRule"/>
</dbReference>
<keyword evidence="4 8" id="KW-0547">Nucleotide-binding</keyword>
<dbReference type="RefSeq" id="WP_163962312.1">
    <property type="nucleotide sequence ID" value="NZ_JAAGNX010000001.1"/>
</dbReference>
<dbReference type="HAMAP" id="MF_00127">
    <property type="entry name" value="His_tRNA_synth"/>
    <property type="match status" value="1"/>
</dbReference>
<dbReference type="GO" id="GO:0004821">
    <property type="term" value="F:histidine-tRNA ligase activity"/>
    <property type="evidence" value="ECO:0007669"/>
    <property type="project" value="UniProtKB-UniRule"/>
</dbReference>
<evidence type="ECO:0000256" key="1">
    <source>
        <dbReference type="ARBA" id="ARBA00008226"/>
    </source>
</evidence>
<dbReference type="InterPro" id="IPR004516">
    <property type="entry name" value="HisRS/HisZ"/>
</dbReference>
<feature type="binding site" evidence="9">
    <location>
        <position position="277"/>
    </location>
    <ligand>
        <name>L-histidine</name>
        <dbReference type="ChEBI" id="CHEBI:57595"/>
    </ligand>
</feature>
<feature type="binding site" evidence="9">
    <location>
        <position position="107"/>
    </location>
    <ligand>
        <name>L-histidine</name>
        <dbReference type="ChEBI" id="CHEBI:57595"/>
    </ligand>
</feature>
<keyword evidence="3 8" id="KW-0436">Ligase</keyword>
<dbReference type="NCBIfam" id="TIGR00442">
    <property type="entry name" value="hisS"/>
    <property type="match status" value="1"/>
</dbReference>
<name>A0A6B2M058_9BACT</name>
<evidence type="ECO:0000256" key="4">
    <source>
        <dbReference type="ARBA" id="ARBA00022741"/>
    </source>
</evidence>
<dbReference type="GO" id="GO:0006427">
    <property type="term" value="P:histidyl-tRNA aminoacylation"/>
    <property type="evidence" value="ECO:0007669"/>
    <property type="project" value="UniProtKB-UniRule"/>
</dbReference>
<reference evidence="12 13" key="1">
    <citation type="submission" date="2020-02" db="EMBL/GenBank/DDBJ databases">
        <title>Albibacoteraceae fam. nov., the first described family within the subdivision 4 Verrucomicrobia.</title>
        <authorList>
            <person name="Xi F."/>
        </authorList>
    </citation>
    <scope>NUCLEOTIDE SEQUENCE [LARGE SCALE GENOMIC DNA]</scope>
    <source>
        <strain evidence="12 13">CK1056</strain>
    </source>
</reference>
<comment type="subcellular location">
    <subcellularLocation>
        <location evidence="8">Cytoplasm</location>
    </subcellularLocation>
</comment>
<dbReference type="PIRSF" id="PIRSF001549">
    <property type="entry name" value="His-tRNA_synth"/>
    <property type="match status" value="1"/>
</dbReference>